<dbReference type="Gene3D" id="3.40.50.1110">
    <property type="entry name" value="SGNH hydrolase"/>
    <property type="match status" value="1"/>
</dbReference>
<dbReference type="Proteomes" id="UP000646365">
    <property type="component" value="Unassembled WGS sequence"/>
</dbReference>
<reference evidence="1" key="1">
    <citation type="journal article" date="2014" name="Int. J. Syst. Evol. Microbiol.">
        <title>Complete genome sequence of Corynebacterium casei LMG S-19264T (=DSM 44701T), isolated from a smear-ripened cheese.</title>
        <authorList>
            <consortium name="US DOE Joint Genome Institute (JGI-PGF)"/>
            <person name="Walter F."/>
            <person name="Albersmeier A."/>
            <person name="Kalinowski J."/>
            <person name="Ruckert C."/>
        </authorList>
    </citation>
    <scope>NUCLEOTIDE SEQUENCE</scope>
    <source>
        <strain evidence="1">CGMCC 1.15725</strain>
    </source>
</reference>
<dbReference type="InterPro" id="IPR006311">
    <property type="entry name" value="TAT_signal"/>
</dbReference>
<dbReference type="PROSITE" id="PS51318">
    <property type="entry name" value="TAT"/>
    <property type="match status" value="1"/>
</dbReference>
<dbReference type="AlphaFoldDB" id="A0A8J2YX87"/>
<dbReference type="InterPro" id="IPR057572">
    <property type="entry name" value="NonGDSL"/>
</dbReference>
<proteinExistence type="predicted"/>
<dbReference type="GO" id="GO:0004622">
    <property type="term" value="F:phosphatidylcholine lysophospholipase activity"/>
    <property type="evidence" value="ECO:0007669"/>
    <property type="project" value="TreeGrafter"/>
</dbReference>
<protein>
    <recommendedName>
        <fullName evidence="3">SGNH/GDSL hydrolase family protein</fullName>
    </recommendedName>
</protein>
<evidence type="ECO:0008006" key="3">
    <source>
        <dbReference type="Google" id="ProtNLM"/>
    </source>
</evidence>
<dbReference type="SUPFAM" id="SSF52266">
    <property type="entry name" value="SGNH hydrolase"/>
    <property type="match status" value="1"/>
</dbReference>
<dbReference type="PANTHER" id="PTHR30383">
    <property type="entry name" value="THIOESTERASE 1/PROTEASE 1/LYSOPHOSPHOLIPASE L1"/>
    <property type="match status" value="1"/>
</dbReference>
<dbReference type="InterPro" id="IPR051532">
    <property type="entry name" value="Ester_Hydrolysis_Enzymes"/>
</dbReference>
<reference evidence="1" key="2">
    <citation type="submission" date="2020-09" db="EMBL/GenBank/DDBJ databases">
        <authorList>
            <person name="Sun Q."/>
            <person name="Zhou Y."/>
        </authorList>
    </citation>
    <scope>NUCLEOTIDE SEQUENCE</scope>
    <source>
        <strain evidence="1">CGMCC 1.15725</strain>
    </source>
</reference>
<evidence type="ECO:0000313" key="1">
    <source>
        <dbReference type="EMBL" id="GGF33796.1"/>
    </source>
</evidence>
<organism evidence="1 2">
    <name type="scientific">Aliidongia dinghuensis</name>
    <dbReference type="NCBI Taxonomy" id="1867774"/>
    <lineage>
        <taxon>Bacteria</taxon>
        <taxon>Pseudomonadati</taxon>
        <taxon>Pseudomonadota</taxon>
        <taxon>Alphaproteobacteria</taxon>
        <taxon>Rhodospirillales</taxon>
        <taxon>Dongiaceae</taxon>
        <taxon>Aliidongia</taxon>
    </lineage>
</organism>
<gene>
    <name evidence="1" type="ORF">GCM10011611_45030</name>
</gene>
<accession>A0A8J2YX87</accession>
<name>A0A8J2YX87_9PROT</name>
<evidence type="ECO:0000313" key="2">
    <source>
        <dbReference type="Proteomes" id="UP000646365"/>
    </source>
</evidence>
<sequence>MTFLPSLGGGRVVEGSRTRRHFVAPVLALVAATAIGTSASRPAAADAIRLATSPLAQPAAALPHVAARLAHRAPITIVAFGSSSTEGIGASSPSHAYPARLEADLAALVPAGEAVTVVNRGIGGEDADDMLARLQKDVIQRKPDLVIWQTGTNDPLRKVPLDRFETLTRDGIARMRAAGIDVVLMEPQDCRMMRATPGAFAFRDAVRRIGADTAVPVVRRYDLMHRWLAEGKVTETQLMAGDGLHMADAGYEQLAAEVARELLADARRPAAAAAQAPDEARRATLQP</sequence>
<dbReference type="PANTHER" id="PTHR30383:SF5">
    <property type="entry name" value="SGNH HYDROLASE-TYPE ESTERASE DOMAIN-CONTAINING PROTEIN"/>
    <property type="match status" value="1"/>
</dbReference>
<dbReference type="RefSeq" id="WP_189049987.1">
    <property type="nucleotide sequence ID" value="NZ_BMJQ01000012.1"/>
</dbReference>
<comment type="caution">
    <text evidence="1">The sequence shown here is derived from an EMBL/GenBank/DDBJ whole genome shotgun (WGS) entry which is preliminary data.</text>
</comment>
<keyword evidence="2" id="KW-1185">Reference proteome</keyword>
<dbReference type="InterPro" id="IPR036514">
    <property type="entry name" value="SGNH_hydro_sf"/>
</dbReference>
<dbReference type="EMBL" id="BMJQ01000012">
    <property type="protein sequence ID" value="GGF33796.1"/>
    <property type="molecule type" value="Genomic_DNA"/>
</dbReference>
<dbReference type="Pfam" id="PF25182">
    <property type="entry name" value="NonGDSL"/>
    <property type="match status" value="1"/>
</dbReference>